<protein>
    <submittedName>
        <fullName evidence="1">Uncharacterized protein</fullName>
    </submittedName>
</protein>
<dbReference type="AlphaFoldDB" id="A0AAV4MG30"/>
<organism evidence="1 2">
    <name type="scientific">Caerostris darwini</name>
    <dbReference type="NCBI Taxonomy" id="1538125"/>
    <lineage>
        <taxon>Eukaryota</taxon>
        <taxon>Metazoa</taxon>
        <taxon>Ecdysozoa</taxon>
        <taxon>Arthropoda</taxon>
        <taxon>Chelicerata</taxon>
        <taxon>Arachnida</taxon>
        <taxon>Araneae</taxon>
        <taxon>Araneomorphae</taxon>
        <taxon>Entelegynae</taxon>
        <taxon>Araneoidea</taxon>
        <taxon>Araneidae</taxon>
        <taxon>Caerostris</taxon>
    </lineage>
</organism>
<dbReference type="EMBL" id="BPLQ01000427">
    <property type="protein sequence ID" value="GIX71245.1"/>
    <property type="molecule type" value="Genomic_DNA"/>
</dbReference>
<evidence type="ECO:0000313" key="1">
    <source>
        <dbReference type="EMBL" id="GIX71245.1"/>
    </source>
</evidence>
<accession>A0AAV4MG30</accession>
<sequence>MCDKCRCSKKTASFTCEDDDCLGIINIISQLKGGSVLCQRLAPEHLHLHHRGLEVQDSEEERERVELQKTCPSTILPRNFVMVAALASVEKGHQQMLLHSTTAKMTTAELQGAC</sequence>
<proteinExistence type="predicted"/>
<gene>
    <name evidence="1" type="ORF">CDAR_273161</name>
</gene>
<reference evidence="1 2" key="1">
    <citation type="submission" date="2021-06" db="EMBL/GenBank/DDBJ databases">
        <title>Caerostris darwini draft genome.</title>
        <authorList>
            <person name="Kono N."/>
            <person name="Arakawa K."/>
        </authorList>
    </citation>
    <scope>NUCLEOTIDE SEQUENCE [LARGE SCALE GENOMIC DNA]</scope>
</reference>
<dbReference type="Proteomes" id="UP001054837">
    <property type="component" value="Unassembled WGS sequence"/>
</dbReference>
<name>A0AAV4MG30_9ARAC</name>
<evidence type="ECO:0000313" key="2">
    <source>
        <dbReference type="Proteomes" id="UP001054837"/>
    </source>
</evidence>
<comment type="caution">
    <text evidence="1">The sequence shown here is derived from an EMBL/GenBank/DDBJ whole genome shotgun (WGS) entry which is preliminary data.</text>
</comment>
<keyword evidence="2" id="KW-1185">Reference proteome</keyword>